<keyword evidence="3" id="KW-1185">Reference proteome</keyword>
<accession>A0A5J6WYI8</accession>
<dbReference type="KEGG" id="asim:FE240_10965"/>
<dbReference type="AlphaFoldDB" id="A0A5J6WYI8"/>
<protein>
    <submittedName>
        <fullName evidence="2">Lysine exporter LysO family protein</fullName>
    </submittedName>
</protein>
<name>A0A5J6WYI8_9GAMM</name>
<evidence type="ECO:0000313" key="3">
    <source>
        <dbReference type="Proteomes" id="UP000594034"/>
    </source>
</evidence>
<dbReference type="EMBL" id="CP040449">
    <property type="protein sequence ID" value="QFI55157.1"/>
    <property type="molecule type" value="Genomic_DNA"/>
</dbReference>
<feature type="transmembrane region" description="Helical" evidence="1">
    <location>
        <begin position="273"/>
        <end position="298"/>
    </location>
</feature>
<sequence length="300" mass="31899">MLLNALLILLPLFVGYLIPVRSRSVLQLIQGTLSKMVYLILALMGMSLAGVDNLGSNMAVILNVSAVMLGCITLANLAALWWLDRRRGGAPQESAGPQPSKLKMMAESLQLALVVLGGFLMGLLLDLSALPIEQWSEWALMLLLLLIGIQMRNSGMHLRQILLNRWGMSIALCVMVSSWAGALLAALLLDLPPFDALALASSFGWYSLSGILVSDALGPVMGSAAFLGDLGRELLAIMLIPVLMRRHPSAAIGYGGATSLDFTLPVIQRSGGIAVVPVAVVSGFILSLLGPILVLFFLSL</sequence>
<dbReference type="InterPro" id="IPR005642">
    <property type="entry name" value="LysO"/>
</dbReference>
<dbReference type="RefSeq" id="WP_193000921.1">
    <property type="nucleotide sequence ID" value="NZ_CP040449.1"/>
</dbReference>
<reference evidence="2 3" key="1">
    <citation type="submission" date="2019-05" db="EMBL/GenBank/DDBJ databases">
        <title>OXA-830, a novel chromosomally encoded expanded-spectrum class D beta-lactamase in Aeromonas simiae.</title>
        <authorList>
            <person name="Zhou W."/>
            <person name="Chen Q."/>
        </authorList>
    </citation>
    <scope>NUCLEOTIDE SEQUENCE [LARGE SCALE GENOMIC DNA]</scope>
    <source>
        <strain evidence="2 3">A6</strain>
    </source>
</reference>
<feature type="transmembrane region" description="Helical" evidence="1">
    <location>
        <begin position="203"/>
        <end position="228"/>
    </location>
</feature>
<feature type="transmembrane region" description="Helical" evidence="1">
    <location>
        <begin position="60"/>
        <end position="83"/>
    </location>
</feature>
<evidence type="ECO:0000313" key="2">
    <source>
        <dbReference type="EMBL" id="QFI55157.1"/>
    </source>
</evidence>
<dbReference type="PANTHER" id="PTHR35804">
    <property type="entry name" value="LYSINE EXPORTER LYSO"/>
    <property type="match status" value="1"/>
</dbReference>
<feature type="transmembrane region" description="Helical" evidence="1">
    <location>
        <begin position="166"/>
        <end position="191"/>
    </location>
</feature>
<keyword evidence="1" id="KW-0812">Transmembrane</keyword>
<dbReference type="Proteomes" id="UP000594034">
    <property type="component" value="Chromosome"/>
</dbReference>
<feature type="transmembrane region" description="Helical" evidence="1">
    <location>
        <begin position="138"/>
        <end position="154"/>
    </location>
</feature>
<gene>
    <name evidence="2" type="ORF">FE240_10965</name>
</gene>
<proteinExistence type="predicted"/>
<dbReference type="GO" id="GO:0005886">
    <property type="term" value="C:plasma membrane"/>
    <property type="evidence" value="ECO:0007669"/>
    <property type="project" value="TreeGrafter"/>
</dbReference>
<feature type="transmembrane region" description="Helical" evidence="1">
    <location>
        <begin position="111"/>
        <end position="132"/>
    </location>
</feature>
<organism evidence="2 3">
    <name type="scientific">Aeromonas simiae</name>
    <dbReference type="NCBI Taxonomy" id="218936"/>
    <lineage>
        <taxon>Bacteria</taxon>
        <taxon>Pseudomonadati</taxon>
        <taxon>Pseudomonadota</taxon>
        <taxon>Gammaproteobacteria</taxon>
        <taxon>Aeromonadales</taxon>
        <taxon>Aeromonadaceae</taxon>
        <taxon>Aeromonas</taxon>
    </lineage>
</organism>
<dbReference type="GO" id="GO:0015661">
    <property type="term" value="F:L-lysine efflux transmembrane transporter activity"/>
    <property type="evidence" value="ECO:0007669"/>
    <property type="project" value="InterPro"/>
</dbReference>
<evidence type="ECO:0000256" key="1">
    <source>
        <dbReference type="SAM" id="Phobius"/>
    </source>
</evidence>
<keyword evidence="1" id="KW-0472">Membrane</keyword>
<dbReference type="Pfam" id="PF03956">
    <property type="entry name" value="Lys_export"/>
    <property type="match status" value="1"/>
</dbReference>
<feature type="transmembrane region" description="Helical" evidence="1">
    <location>
        <begin position="36"/>
        <end position="54"/>
    </location>
</feature>
<keyword evidence="1" id="KW-1133">Transmembrane helix</keyword>
<dbReference type="PANTHER" id="PTHR35804:SF1">
    <property type="entry name" value="LYSINE EXPORTER LYSO"/>
    <property type="match status" value="1"/>
</dbReference>
<feature type="transmembrane region" description="Helical" evidence="1">
    <location>
        <begin position="6"/>
        <end position="24"/>
    </location>
</feature>